<dbReference type="InterPro" id="IPR029058">
    <property type="entry name" value="AB_hydrolase_fold"/>
</dbReference>
<reference evidence="5" key="2">
    <citation type="submission" date="2020-09" db="EMBL/GenBank/DDBJ databases">
        <authorList>
            <person name="Sun Q."/>
            <person name="Kim S."/>
        </authorList>
    </citation>
    <scope>NUCLEOTIDE SEQUENCE</scope>
    <source>
        <strain evidence="5">KCTC 23430</strain>
    </source>
</reference>
<organism evidence="5 6">
    <name type="scientific">Parahalioglobus pacificus</name>
    <dbReference type="NCBI Taxonomy" id="930806"/>
    <lineage>
        <taxon>Bacteria</taxon>
        <taxon>Pseudomonadati</taxon>
        <taxon>Pseudomonadota</taxon>
        <taxon>Gammaproteobacteria</taxon>
        <taxon>Cellvibrionales</taxon>
        <taxon>Halieaceae</taxon>
        <taxon>Parahalioglobus</taxon>
    </lineage>
</organism>
<evidence type="ECO:0000313" key="5">
    <source>
        <dbReference type="EMBL" id="GHD32852.1"/>
    </source>
</evidence>
<dbReference type="Proteomes" id="UP000644693">
    <property type="component" value="Unassembled WGS sequence"/>
</dbReference>
<comment type="caution">
    <text evidence="5">The sequence shown here is derived from an EMBL/GenBank/DDBJ whole genome shotgun (WGS) entry which is preliminary data.</text>
</comment>
<evidence type="ECO:0000256" key="2">
    <source>
        <dbReference type="SAM" id="SignalP"/>
    </source>
</evidence>
<evidence type="ECO:0000256" key="1">
    <source>
        <dbReference type="ARBA" id="ARBA00022801"/>
    </source>
</evidence>
<dbReference type="Gene3D" id="2.120.10.30">
    <property type="entry name" value="TolB, C-terminal domain"/>
    <property type="match status" value="2"/>
</dbReference>
<dbReference type="InterPro" id="IPR001375">
    <property type="entry name" value="Peptidase_S9_cat"/>
</dbReference>
<dbReference type="RefSeq" id="WP_189477226.1">
    <property type="nucleotide sequence ID" value="NZ_BMYM01000001.1"/>
</dbReference>
<gene>
    <name evidence="5" type="ORF">GCM10007053_17620</name>
</gene>
<dbReference type="AlphaFoldDB" id="A0A919CK77"/>
<keyword evidence="1" id="KW-0378">Hydrolase</keyword>
<keyword evidence="6" id="KW-1185">Reference proteome</keyword>
<dbReference type="Pfam" id="PF00930">
    <property type="entry name" value="DPPIV_N"/>
    <property type="match status" value="2"/>
</dbReference>
<dbReference type="Pfam" id="PF00326">
    <property type="entry name" value="Peptidase_S9"/>
    <property type="match status" value="1"/>
</dbReference>
<dbReference type="EMBL" id="BMYM01000001">
    <property type="protein sequence ID" value="GHD32852.1"/>
    <property type="molecule type" value="Genomic_DNA"/>
</dbReference>
<proteinExistence type="predicted"/>
<dbReference type="PANTHER" id="PTHR42776">
    <property type="entry name" value="SERINE PEPTIDASE S9 FAMILY MEMBER"/>
    <property type="match status" value="1"/>
</dbReference>
<protein>
    <submittedName>
        <fullName evidence="5">Acylaminoacyl-peptidase</fullName>
    </submittedName>
</protein>
<feature type="chain" id="PRO_5036719156" evidence="2">
    <location>
        <begin position="21"/>
        <end position="688"/>
    </location>
</feature>
<keyword evidence="2" id="KW-0732">Signal</keyword>
<accession>A0A919CK77</accession>
<feature type="domain" description="Dipeptidylpeptidase IV N-terminal" evidence="4">
    <location>
        <begin position="189"/>
        <end position="279"/>
    </location>
</feature>
<evidence type="ECO:0000313" key="6">
    <source>
        <dbReference type="Proteomes" id="UP000644693"/>
    </source>
</evidence>
<dbReference type="PANTHER" id="PTHR42776:SF27">
    <property type="entry name" value="DIPEPTIDYL PEPTIDASE FAMILY MEMBER 6"/>
    <property type="match status" value="1"/>
</dbReference>
<feature type="domain" description="Peptidase S9 prolyl oligopeptidase catalytic" evidence="3">
    <location>
        <begin position="466"/>
        <end position="673"/>
    </location>
</feature>
<feature type="signal peptide" evidence="2">
    <location>
        <begin position="1"/>
        <end position="20"/>
    </location>
</feature>
<name>A0A919CK77_9GAMM</name>
<dbReference type="SUPFAM" id="SSF82171">
    <property type="entry name" value="DPP6 N-terminal domain-like"/>
    <property type="match status" value="1"/>
</dbReference>
<dbReference type="GO" id="GO:0006508">
    <property type="term" value="P:proteolysis"/>
    <property type="evidence" value="ECO:0007669"/>
    <property type="project" value="InterPro"/>
</dbReference>
<dbReference type="Gene3D" id="3.40.50.1820">
    <property type="entry name" value="alpha/beta hydrolase"/>
    <property type="match status" value="1"/>
</dbReference>
<dbReference type="SUPFAM" id="SSF53474">
    <property type="entry name" value="alpha/beta-Hydrolases"/>
    <property type="match status" value="1"/>
</dbReference>
<dbReference type="InterPro" id="IPR011042">
    <property type="entry name" value="6-blade_b-propeller_TolB-like"/>
</dbReference>
<evidence type="ECO:0000259" key="4">
    <source>
        <dbReference type="Pfam" id="PF00930"/>
    </source>
</evidence>
<evidence type="ECO:0000259" key="3">
    <source>
        <dbReference type="Pfam" id="PF00326"/>
    </source>
</evidence>
<dbReference type="InterPro" id="IPR002469">
    <property type="entry name" value="Peptidase_S9B_N"/>
</dbReference>
<sequence length="688" mass="75659">MSIRLRFLCLLLVATAPVVASSNADPTVFQREDVFGLQWVSKPQISPDGQRIVYERKSMDIMKDRRVGRLWLVGADGENHVPLDSGSSGQGGAQWSPAGDRIAFIADGQIHVHWLEGSKSAAITQLTESPSSMSWSPDGSRIAFSMLVPEAPPVLVKPLKKPEGAEWPDAPSVTTALRYERDGAGRLEPGYSHLFVVDADGGPARQVTSGDYHHTGQAQWLADGSGLVFSANRHPEWEHQIRESELYQLDIASGEIQALTARKGPDAGPVVSPDGRYVAWNGYDDKVQAFQVTQLYVMDLDDGEPRALNATLDRSVSGLQWAGNSKGVYYLYSDKGETRVGFTSLSDKSRDVARKVGGESMARPYSGGSYSVSRNGTVAFSLSEPSRPAELAIATGSADKARTVIALNENLLAHRTLGEVEEVWYSSSIDGLDLQGWIIKPPNYEEGKAYPLLVENHGGPIAHYGPHFTPELQLFAAHGYLVFYPNPRGSTSYGEAFANLLFNNYPGEDYQDVMDGADYLIDKGLTSEDRLYVTGGSAGGIMTAWIVGKNNRFQAAAVIKPVMNWISKLLTADNYFYYADYRYPGQVWENPENYWKSSPVSLVGNIQTPTMVMVGSNDLRTPLSEAKQLYHALKLRQIDTALVEVPEAPHFIGNRPSQLITKVDHILAWFEKYPWNTSGEDDGQEATR</sequence>
<dbReference type="GO" id="GO:0004252">
    <property type="term" value="F:serine-type endopeptidase activity"/>
    <property type="evidence" value="ECO:0007669"/>
    <property type="project" value="TreeGrafter"/>
</dbReference>
<reference evidence="5" key="1">
    <citation type="journal article" date="2014" name="Int. J. Syst. Evol. Microbiol.">
        <title>Complete genome sequence of Corynebacterium casei LMG S-19264T (=DSM 44701T), isolated from a smear-ripened cheese.</title>
        <authorList>
            <consortium name="US DOE Joint Genome Institute (JGI-PGF)"/>
            <person name="Walter F."/>
            <person name="Albersmeier A."/>
            <person name="Kalinowski J."/>
            <person name="Ruckert C."/>
        </authorList>
    </citation>
    <scope>NUCLEOTIDE SEQUENCE</scope>
    <source>
        <strain evidence="5">KCTC 23430</strain>
    </source>
</reference>
<feature type="domain" description="Dipeptidylpeptidase IV N-terminal" evidence="4">
    <location>
        <begin position="46"/>
        <end position="144"/>
    </location>
</feature>